<evidence type="ECO:0000256" key="1">
    <source>
        <dbReference type="ARBA" id="ARBA00004374"/>
    </source>
</evidence>
<reference evidence="10 11" key="1">
    <citation type="journal article" date="2017" name="BMC Genomics">
        <title>Whole-genome assembly of Babesia ovata and comparative genomics between closely related pathogens.</title>
        <authorList>
            <person name="Yamagishi J."/>
            <person name="Asada M."/>
            <person name="Hakimi H."/>
            <person name="Tanaka T.Q."/>
            <person name="Sugimoto C."/>
            <person name="Kawazu S."/>
        </authorList>
    </citation>
    <scope>NUCLEOTIDE SEQUENCE [LARGE SCALE GENOMIC DNA]</scope>
    <source>
        <strain evidence="10 11">Miyake</strain>
    </source>
</reference>
<keyword evidence="3" id="KW-0813">Transport</keyword>
<name>A0A2H6KHV9_9APIC</name>
<evidence type="ECO:0000256" key="9">
    <source>
        <dbReference type="ARBA" id="ARBA00023136"/>
    </source>
</evidence>
<evidence type="ECO:0000256" key="5">
    <source>
        <dbReference type="ARBA" id="ARBA00022692"/>
    </source>
</evidence>
<comment type="subcellular location">
    <subcellularLocation>
        <location evidence="1">Mitochondrion outer membrane</location>
        <topology evidence="1">Multi-pass membrane protein</topology>
    </subcellularLocation>
</comment>
<comment type="similarity">
    <text evidence="2">Belongs to the Tom40 family.</text>
</comment>
<dbReference type="GeneID" id="39876348"/>
<keyword evidence="6" id="KW-1000">Mitochondrion outer membrane</keyword>
<dbReference type="Pfam" id="PF01459">
    <property type="entry name" value="Porin_3"/>
    <property type="match status" value="1"/>
</dbReference>
<dbReference type="OrthoDB" id="19656at2759"/>
<dbReference type="EMBL" id="BDSA01000005">
    <property type="protein sequence ID" value="GBE62578.1"/>
    <property type="molecule type" value="Genomic_DNA"/>
</dbReference>
<accession>A0A2H6KHV9</accession>
<dbReference type="InterPro" id="IPR023614">
    <property type="entry name" value="Porin_dom_sf"/>
</dbReference>
<dbReference type="CDD" id="cd07305">
    <property type="entry name" value="Porin3_Tom40"/>
    <property type="match status" value="1"/>
</dbReference>
<sequence>MSFLRVFGGRCGALLPRVTPDDNGRGSAADLRQPVAATCRADSGYFTAANRYCSAALASWKKRVNTSRTIASALLPSQFMLLTRPAHCDEQPSAPEQPPAPSPYDLLVFENLAREFKNVMTQDNYDGFRLEADRQITDNIQASHSLFLGTVMSDVGYLYQIGANYASSDGNLLALAKIGLDGIVTARAFAKYGNNLEIKLNGNSFLRYDARNAYEAGVDYMGPGWTASLKGAWQGTWILNAAYTQQVFPKLTLGSELTYIVANGSSIGAIAARYADGDHVVTCELADNQHHRRAGQWTKQPNFKSMDFTLQETDSAKVQYVRRINDRLALATELELTPSTKESALRMGWEYLFRHARVQGNIDSCGRIAMQAQDYSGFGVSGCIDYWNNVYRFGFMMHLLPPQPEPKQDQQVAF</sequence>
<keyword evidence="5" id="KW-0812">Transmembrane</keyword>
<dbReference type="InterPro" id="IPR037930">
    <property type="entry name" value="Tom40"/>
</dbReference>
<dbReference type="PANTHER" id="PTHR10802">
    <property type="entry name" value="MITOCHONDRIAL IMPORT RECEPTOR SUBUNIT TOM40"/>
    <property type="match status" value="1"/>
</dbReference>
<gene>
    <name evidence="10" type="ORF">BOVATA_040710</name>
</gene>
<dbReference type="Proteomes" id="UP000236319">
    <property type="component" value="Unassembled WGS sequence"/>
</dbReference>
<evidence type="ECO:0000256" key="7">
    <source>
        <dbReference type="ARBA" id="ARBA00022927"/>
    </source>
</evidence>
<proteinExistence type="inferred from homology"/>
<keyword evidence="9" id="KW-0472">Membrane</keyword>
<keyword evidence="7" id="KW-0653">Protein transport</keyword>
<keyword evidence="4" id="KW-1134">Transmembrane beta strand</keyword>
<evidence type="ECO:0000256" key="2">
    <source>
        <dbReference type="ARBA" id="ARBA00010510"/>
    </source>
</evidence>
<dbReference type="GO" id="GO:0008320">
    <property type="term" value="F:protein transmembrane transporter activity"/>
    <property type="evidence" value="ECO:0007669"/>
    <property type="project" value="InterPro"/>
</dbReference>
<evidence type="ECO:0000256" key="3">
    <source>
        <dbReference type="ARBA" id="ARBA00022448"/>
    </source>
</evidence>
<keyword evidence="11" id="KW-1185">Reference proteome</keyword>
<evidence type="ECO:0000256" key="8">
    <source>
        <dbReference type="ARBA" id="ARBA00023128"/>
    </source>
</evidence>
<protein>
    <submittedName>
        <fullName evidence="10">Mitochondrial import receptor subunit</fullName>
    </submittedName>
</protein>
<evidence type="ECO:0000256" key="4">
    <source>
        <dbReference type="ARBA" id="ARBA00022452"/>
    </source>
</evidence>
<dbReference type="GO" id="GO:0030150">
    <property type="term" value="P:protein import into mitochondrial matrix"/>
    <property type="evidence" value="ECO:0007669"/>
    <property type="project" value="InterPro"/>
</dbReference>
<evidence type="ECO:0000256" key="6">
    <source>
        <dbReference type="ARBA" id="ARBA00022787"/>
    </source>
</evidence>
<dbReference type="VEuPathDB" id="PiroplasmaDB:BOVATA_040710"/>
<evidence type="ECO:0000313" key="11">
    <source>
        <dbReference type="Proteomes" id="UP000236319"/>
    </source>
</evidence>
<dbReference type="Gene3D" id="2.40.160.10">
    <property type="entry name" value="Porin"/>
    <property type="match status" value="1"/>
</dbReference>
<dbReference type="GO" id="GO:0005741">
    <property type="term" value="C:mitochondrial outer membrane"/>
    <property type="evidence" value="ECO:0007669"/>
    <property type="project" value="UniProtKB-SubCell"/>
</dbReference>
<organism evidence="10 11">
    <name type="scientific">Babesia ovata</name>
    <dbReference type="NCBI Taxonomy" id="189622"/>
    <lineage>
        <taxon>Eukaryota</taxon>
        <taxon>Sar</taxon>
        <taxon>Alveolata</taxon>
        <taxon>Apicomplexa</taxon>
        <taxon>Aconoidasida</taxon>
        <taxon>Piroplasmida</taxon>
        <taxon>Babesiidae</taxon>
        <taxon>Babesia</taxon>
    </lineage>
</organism>
<dbReference type="AlphaFoldDB" id="A0A2H6KHV9"/>
<dbReference type="InterPro" id="IPR027246">
    <property type="entry name" value="Porin_Euk/Tom40"/>
</dbReference>
<keyword evidence="10" id="KW-0675">Receptor</keyword>
<dbReference type="RefSeq" id="XP_028868821.1">
    <property type="nucleotide sequence ID" value="XM_029012988.1"/>
</dbReference>
<comment type="caution">
    <text evidence="10">The sequence shown here is derived from an EMBL/GenBank/DDBJ whole genome shotgun (WGS) entry which is preliminary data.</text>
</comment>
<keyword evidence="8" id="KW-0496">Mitochondrion</keyword>
<evidence type="ECO:0000313" key="10">
    <source>
        <dbReference type="EMBL" id="GBE62578.1"/>
    </source>
</evidence>